<evidence type="ECO:0000259" key="1">
    <source>
        <dbReference type="Pfam" id="PF07985"/>
    </source>
</evidence>
<accession>A0A914QJ95</accession>
<dbReference type="Pfam" id="PF07985">
    <property type="entry name" value="SRR1"/>
    <property type="match status" value="1"/>
</dbReference>
<name>A0A914QJ95_9BILA</name>
<dbReference type="AlphaFoldDB" id="A0A914QJ95"/>
<dbReference type="WBParaSite" id="PDA_v2.g29673.t1">
    <property type="protein sequence ID" value="PDA_v2.g29673.t1"/>
    <property type="gene ID" value="PDA_v2.g29673"/>
</dbReference>
<protein>
    <recommendedName>
        <fullName evidence="1">SRR1-like domain-containing protein</fullName>
    </recommendedName>
</protein>
<organism evidence="2 3">
    <name type="scientific">Panagrolaimus davidi</name>
    <dbReference type="NCBI Taxonomy" id="227884"/>
    <lineage>
        <taxon>Eukaryota</taxon>
        <taxon>Metazoa</taxon>
        <taxon>Ecdysozoa</taxon>
        <taxon>Nematoda</taxon>
        <taxon>Chromadorea</taxon>
        <taxon>Rhabditida</taxon>
        <taxon>Tylenchina</taxon>
        <taxon>Panagrolaimomorpha</taxon>
        <taxon>Panagrolaimoidea</taxon>
        <taxon>Panagrolaimidae</taxon>
        <taxon>Panagrolaimus</taxon>
    </lineage>
</organism>
<proteinExistence type="predicted"/>
<dbReference type="Proteomes" id="UP000887578">
    <property type="component" value="Unplaced"/>
</dbReference>
<evidence type="ECO:0000313" key="2">
    <source>
        <dbReference type="Proteomes" id="UP000887578"/>
    </source>
</evidence>
<evidence type="ECO:0000313" key="3">
    <source>
        <dbReference type="WBParaSite" id="PDA_v2.g29673.t1"/>
    </source>
</evidence>
<dbReference type="InterPro" id="IPR012942">
    <property type="entry name" value="SRR1-like"/>
</dbReference>
<reference evidence="3" key="1">
    <citation type="submission" date="2022-11" db="UniProtKB">
        <authorList>
            <consortium name="WormBaseParasite"/>
        </authorList>
    </citation>
    <scope>IDENTIFICATION</scope>
</reference>
<keyword evidence="2" id="KW-1185">Reference proteome</keyword>
<sequence>MKKYIGENEISGIYVFGCGDMDSNEKVINGIIERVSGPAEAAVAMHLSEMVNKKLEIIVQEPKLLQAEAEVLKSKGFQPSTESGYTIDFDKKENGTIVCIMNRANKEFLPSLLESNWNENLLPRLLFIGPSPWYFTDTCTTEKMDRFTKLVKPEYLNFKEGSLGYQCFHEAYIFKLLEKDVEQLFRA</sequence>
<feature type="domain" description="SRR1-like" evidence="1">
    <location>
        <begin position="7"/>
        <end position="150"/>
    </location>
</feature>